<dbReference type="GeneID" id="55541065"/>
<dbReference type="AlphaFoldDB" id="A0AAW5A3V8"/>
<organism evidence="3 4">
    <name type="scientific">Pseudomonas proteolytica</name>
    <dbReference type="NCBI Taxonomy" id="219574"/>
    <lineage>
        <taxon>Bacteria</taxon>
        <taxon>Pseudomonadati</taxon>
        <taxon>Pseudomonadota</taxon>
        <taxon>Gammaproteobacteria</taxon>
        <taxon>Pseudomonadales</taxon>
        <taxon>Pseudomonadaceae</taxon>
        <taxon>Pseudomonas</taxon>
    </lineage>
</organism>
<protein>
    <submittedName>
        <fullName evidence="3">Fimbrial protein</fullName>
    </submittedName>
</protein>
<comment type="caution">
    <text evidence="3">The sequence shown here is derived from an EMBL/GenBank/DDBJ whole genome shotgun (WGS) entry which is preliminary data.</text>
</comment>
<dbReference type="Proteomes" id="UP000814172">
    <property type="component" value="Unassembled WGS sequence"/>
</dbReference>
<dbReference type="SUPFAM" id="SSF49401">
    <property type="entry name" value="Bacterial adhesins"/>
    <property type="match status" value="1"/>
</dbReference>
<evidence type="ECO:0000313" key="3">
    <source>
        <dbReference type="EMBL" id="MCF5058298.1"/>
    </source>
</evidence>
<keyword evidence="1" id="KW-0732">Signal</keyword>
<proteinExistence type="predicted"/>
<gene>
    <name evidence="3" type="ORF">GIW75_15215</name>
</gene>
<accession>A0AAW5A3V8</accession>
<dbReference type="Pfam" id="PF00419">
    <property type="entry name" value="Fimbrial"/>
    <property type="match status" value="1"/>
</dbReference>
<dbReference type="EMBL" id="WKEW01000048">
    <property type="protein sequence ID" value="MCF5058298.1"/>
    <property type="molecule type" value="Genomic_DNA"/>
</dbReference>
<dbReference type="InterPro" id="IPR008966">
    <property type="entry name" value="Adhesion_dom_sf"/>
</dbReference>
<evidence type="ECO:0000256" key="1">
    <source>
        <dbReference type="SAM" id="SignalP"/>
    </source>
</evidence>
<dbReference type="InterPro" id="IPR000259">
    <property type="entry name" value="Adhesion_dom_fimbrial"/>
</dbReference>
<evidence type="ECO:0000313" key="4">
    <source>
        <dbReference type="Proteomes" id="UP000814172"/>
    </source>
</evidence>
<dbReference type="InterPro" id="IPR036937">
    <property type="entry name" value="Adhesion_dom_fimbrial_sf"/>
</dbReference>
<dbReference type="GO" id="GO:0009289">
    <property type="term" value="C:pilus"/>
    <property type="evidence" value="ECO:0007669"/>
    <property type="project" value="InterPro"/>
</dbReference>
<sequence>MKSTFENTLKLLALLLAMCWSQVALSMTCSTALGGSTEVLNMGAIKVTPAQVRAGAEIWRSATISRQFMCSERPNSLNEDTLKAFFFLDPISTVSGLDRSLEVGVTYLGRNTKASHGSRINLGTAVNCTPFCEPGSTMTGYNRYYALPISVSFQVYVKLTGITPPGSGKIANPGTLTVLRLAGGNDTFGNLPASNFATTLSGLNTVSFTSCQPTITVTGNSGATVGFGSISQKNAVLNKIEKQVPFSVNVNMSSVDNGQACPGATMQAAFSTTYTVRDQTTILPASNSGFGIVLARATAPTVPIVMNRIVDLGLVNGSVVQNRFTAGLKWLSTTPRVGPFTASATVDITFK</sequence>
<feature type="domain" description="Fimbrial-type adhesion" evidence="2">
    <location>
        <begin position="217"/>
        <end position="350"/>
    </location>
</feature>
<dbReference type="RefSeq" id="WP_092236158.1">
    <property type="nucleotide sequence ID" value="NZ_FNTR01000004.1"/>
</dbReference>
<reference evidence="3 4" key="1">
    <citation type="submission" date="2019-11" db="EMBL/GenBank/DDBJ databases">
        <title>Epiphytic Pseudomonas syringae from cherry orchards.</title>
        <authorList>
            <person name="Hulin M.T."/>
        </authorList>
    </citation>
    <scope>NUCLEOTIDE SEQUENCE [LARGE SCALE GENOMIC DNA]</scope>
    <source>
        <strain evidence="3 4">PA-6-9F</strain>
    </source>
</reference>
<feature type="chain" id="PRO_5043565842" evidence="1">
    <location>
        <begin position="27"/>
        <end position="351"/>
    </location>
</feature>
<dbReference type="Gene3D" id="2.60.40.1090">
    <property type="entry name" value="Fimbrial-type adhesion domain"/>
    <property type="match status" value="1"/>
</dbReference>
<name>A0AAW5A3V8_9PSED</name>
<feature type="signal peptide" evidence="1">
    <location>
        <begin position="1"/>
        <end position="26"/>
    </location>
</feature>
<dbReference type="GO" id="GO:0007155">
    <property type="term" value="P:cell adhesion"/>
    <property type="evidence" value="ECO:0007669"/>
    <property type="project" value="InterPro"/>
</dbReference>
<keyword evidence="4" id="KW-1185">Reference proteome</keyword>
<evidence type="ECO:0000259" key="2">
    <source>
        <dbReference type="Pfam" id="PF00419"/>
    </source>
</evidence>